<dbReference type="PANTHER" id="PTHR33452">
    <property type="entry name" value="OXIDOREDUCTASE CATD-RELATED"/>
    <property type="match status" value="1"/>
</dbReference>
<evidence type="ECO:0000256" key="4">
    <source>
        <dbReference type="ARBA" id="ARBA00022692"/>
    </source>
</evidence>
<proteinExistence type="inferred from homology"/>
<name>F1YGJ2_9ACTN</name>
<dbReference type="Proteomes" id="UP000035065">
    <property type="component" value="Unassembled WGS sequence"/>
</dbReference>
<comment type="subcellular location">
    <subcellularLocation>
        <location evidence="1">Cell membrane</location>
        <topology evidence="1">Multi-pass membrane protein</topology>
    </subcellularLocation>
</comment>
<dbReference type="OrthoDB" id="329282at2"/>
<keyword evidence="4" id="KW-0812">Transmembrane</keyword>
<dbReference type="eggNOG" id="COG2259">
    <property type="taxonomic scope" value="Bacteria"/>
</dbReference>
<comment type="similarity">
    <text evidence="2">Belongs to the DoxX family.</text>
</comment>
<reference evidence="7 8" key="1">
    <citation type="journal article" date="2011" name="J. Bacteriol.">
        <title>Draft Genome Sequence of Gordonia neofelifaecis NRRL B-59395, a Cholesterol-Degrading Actinomycete.</title>
        <authorList>
            <person name="Ge F."/>
            <person name="Li W."/>
            <person name="Chen G."/>
            <person name="Liu Y."/>
            <person name="Zhang G."/>
            <person name="Yong B."/>
            <person name="Wang Q."/>
            <person name="Wang N."/>
            <person name="Huang Z."/>
            <person name="Li W."/>
            <person name="Wang J."/>
            <person name="Wu C."/>
            <person name="Xie Q."/>
            <person name="Liu G."/>
        </authorList>
    </citation>
    <scope>NUCLEOTIDE SEQUENCE [LARGE SCALE GENOMIC DNA]</scope>
    <source>
        <strain evidence="7 8">NRRL B-59395</strain>
    </source>
</reference>
<dbReference type="InterPro" id="IPR032808">
    <property type="entry name" value="DoxX"/>
</dbReference>
<accession>F1YGJ2</accession>
<keyword evidence="8" id="KW-1185">Reference proteome</keyword>
<evidence type="ECO:0000313" key="7">
    <source>
        <dbReference type="EMBL" id="EGD56322.1"/>
    </source>
</evidence>
<dbReference type="PANTHER" id="PTHR33452:SF1">
    <property type="entry name" value="INNER MEMBRANE PROTEIN YPHA-RELATED"/>
    <property type="match status" value="1"/>
</dbReference>
<evidence type="ECO:0000256" key="6">
    <source>
        <dbReference type="ARBA" id="ARBA00023136"/>
    </source>
</evidence>
<comment type="caution">
    <text evidence="7">The sequence shown here is derived from an EMBL/GenBank/DDBJ whole genome shotgun (WGS) entry which is preliminary data.</text>
</comment>
<evidence type="ECO:0000256" key="5">
    <source>
        <dbReference type="ARBA" id="ARBA00022989"/>
    </source>
</evidence>
<dbReference type="EMBL" id="AEUD01000003">
    <property type="protein sequence ID" value="EGD56322.1"/>
    <property type="molecule type" value="Genomic_DNA"/>
</dbReference>
<keyword evidence="6" id="KW-0472">Membrane</keyword>
<evidence type="ECO:0000313" key="8">
    <source>
        <dbReference type="Proteomes" id="UP000035065"/>
    </source>
</evidence>
<dbReference type="RefSeq" id="WP_008382215.1">
    <property type="nucleotide sequence ID" value="NZ_AEUD01000003.1"/>
</dbReference>
<evidence type="ECO:0000256" key="2">
    <source>
        <dbReference type="ARBA" id="ARBA00006679"/>
    </source>
</evidence>
<protein>
    <recommendedName>
        <fullName evidence="9">DoxX family protein</fullName>
    </recommendedName>
</protein>
<evidence type="ECO:0000256" key="1">
    <source>
        <dbReference type="ARBA" id="ARBA00004651"/>
    </source>
</evidence>
<gene>
    <name evidence="7" type="ORF">SCNU_05711</name>
</gene>
<dbReference type="AlphaFoldDB" id="F1YGJ2"/>
<keyword evidence="5" id="KW-1133">Transmembrane helix</keyword>
<dbReference type="Pfam" id="PF07681">
    <property type="entry name" value="DoxX"/>
    <property type="match status" value="1"/>
</dbReference>
<dbReference type="InterPro" id="IPR051907">
    <property type="entry name" value="DoxX-like_oxidoreductase"/>
</dbReference>
<keyword evidence="3" id="KW-1003">Cell membrane</keyword>
<evidence type="ECO:0008006" key="9">
    <source>
        <dbReference type="Google" id="ProtNLM"/>
    </source>
</evidence>
<sequence>MLIRRIARPMLATAFIATGINAIRRPEQLAETTQPFVDKAKTQLPLQAADLIPSDAQVLVRINGAIHIIGGLALATGKFPRLASLTLAGVIIPTTLAGNGFWNETDLDERAEQQAHFIKNVGLLGGLLITTVDTEGKPSLAWRGRKAAAIASDKVTAVLPSTAASATTAGVLAGRASHIAEVVTERAGELAEVATERTASLSKAAAEKQAKLGERAGKK</sequence>
<dbReference type="GO" id="GO:0005886">
    <property type="term" value="C:plasma membrane"/>
    <property type="evidence" value="ECO:0007669"/>
    <property type="project" value="UniProtKB-SubCell"/>
</dbReference>
<dbReference type="STRING" id="644548.SCNU_05711"/>
<evidence type="ECO:0000256" key="3">
    <source>
        <dbReference type="ARBA" id="ARBA00022475"/>
    </source>
</evidence>
<organism evidence="7 8">
    <name type="scientific">Gordonia neofelifaecis NRRL B-59395</name>
    <dbReference type="NCBI Taxonomy" id="644548"/>
    <lineage>
        <taxon>Bacteria</taxon>
        <taxon>Bacillati</taxon>
        <taxon>Actinomycetota</taxon>
        <taxon>Actinomycetes</taxon>
        <taxon>Mycobacteriales</taxon>
        <taxon>Gordoniaceae</taxon>
        <taxon>Gordonia</taxon>
    </lineage>
</organism>